<dbReference type="PRINTS" id="PR00237">
    <property type="entry name" value="GPCRRHODOPSN"/>
</dbReference>
<evidence type="ECO:0000313" key="12">
    <source>
        <dbReference type="Proteomes" id="UP001217089"/>
    </source>
</evidence>
<reference evidence="11 12" key="1">
    <citation type="submission" date="2022-12" db="EMBL/GenBank/DDBJ databases">
        <title>Chromosome-level genome of Tegillarca granosa.</title>
        <authorList>
            <person name="Kim J."/>
        </authorList>
    </citation>
    <scope>NUCLEOTIDE SEQUENCE [LARGE SCALE GENOMIC DNA]</scope>
    <source>
        <strain evidence="11">Teg-2019</strain>
        <tissue evidence="11">Adductor muscle</tissue>
    </source>
</reference>
<feature type="transmembrane region" description="Helical" evidence="9">
    <location>
        <begin position="318"/>
        <end position="338"/>
    </location>
</feature>
<evidence type="ECO:0000256" key="5">
    <source>
        <dbReference type="ARBA" id="ARBA00023136"/>
    </source>
</evidence>
<keyword evidence="3 9" id="KW-1133">Transmembrane helix</keyword>
<comment type="similarity">
    <text evidence="8">Belongs to the G-protein coupled receptor 1 family.</text>
</comment>
<evidence type="ECO:0000256" key="6">
    <source>
        <dbReference type="ARBA" id="ARBA00023170"/>
    </source>
</evidence>
<comment type="caution">
    <text evidence="11">The sequence shown here is derived from an EMBL/GenBank/DDBJ whole genome shotgun (WGS) entry which is preliminary data.</text>
</comment>
<dbReference type="PROSITE" id="PS50262">
    <property type="entry name" value="G_PROTEIN_RECEP_F1_2"/>
    <property type="match status" value="1"/>
</dbReference>
<keyword evidence="6 8" id="KW-0675">Receptor</keyword>
<organism evidence="11 12">
    <name type="scientific">Tegillarca granosa</name>
    <name type="common">Malaysian cockle</name>
    <name type="synonym">Anadara granosa</name>
    <dbReference type="NCBI Taxonomy" id="220873"/>
    <lineage>
        <taxon>Eukaryota</taxon>
        <taxon>Metazoa</taxon>
        <taxon>Spiralia</taxon>
        <taxon>Lophotrochozoa</taxon>
        <taxon>Mollusca</taxon>
        <taxon>Bivalvia</taxon>
        <taxon>Autobranchia</taxon>
        <taxon>Pteriomorphia</taxon>
        <taxon>Arcoida</taxon>
        <taxon>Arcoidea</taxon>
        <taxon>Arcidae</taxon>
        <taxon>Tegillarca</taxon>
    </lineage>
</organism>
<dbReference type="PANTHER" id="PTHR45695:SF28">
    <property type="entry name" value="G-PROTEIN COUPLED RECEPTORS FAMILY 1 PROFILE DOMAIN-CONTAINING PROTEIN"/>
    <property type="match status" value="1"/>
</dbReference>
<keyword evidence="5 9" id="KW-0472">Membrane</keyword>
<keyword evidence="7 8" id="KW-0807">Transducer</keyword>
<dbReference type="PROSITE" id="PS00237">
    <property type="entry name" value="G_PROTEIN_RECEP_F1_1"/>
    <property type="match status" value="1"/>
</dbReference>
<feature type="domain" description="G-protein coupled receptors family 1 profile" evidence="10">
    <location>
        <begin position="74"/>
        <end position="335"/>
    </location>
</feature>
<dbReference type="InterPro" id="IPR017452">
    <property type="entry name" value="GPCR_Rhodpsn_7TM"/>
</dbReference>
<evidence type="ECO:0000256" key="7">
    <source>
        <dbReference type="ARBA" id="ARBA00023224"/>
    </source>
</evidence>
<evidence type="ECO:0000256" key="2">
    <source>
        <dbReference type="ARBA" id="ARBA00022692"/>
    </source>
</evidence>
<dbReference type="PANTHER" id="PTHR45695">
    <property type="entry name" value="LEUCOKININ RECEPTOR-RELATED"/>
    <property type="match status" value="1"/>
</dbReference>
<feature type="transmembrane region" description="Helical" evidence="9">
    <location>
        <begin position="57"/>
        <end position="84"/>
    </location>
</feature>
<feature type="transmembrane region" description="Helical" evidence="9">
    <location>
        <begin position="96"/>
        <end position="115"/>
    </location>
</feature>
<keyword evidence="4 8" id="KW-0297">G-protein coupled receptor</keyword>
<proteinExistence type="inferred from homology"/>
<evidence type="ECO:0000313" key="11">
    <source>
        <dbReference type="EMBL" id="KAJ8298338.1"/>
    </source>
</evidence>
<protein>
    <recommendedName>
        <fullName evidence="10">G-protein coupled receptors family 1 profile domain-containing protein</fullName>
    </recommendedName>
</protein>
<evidence type="ECO:0000256" key="9">
    <source>
        <dbReference type="SAM" id="Phobius"/>
    </source>
</evidence>
<feature type="transmembrane region" description="Helical" evidence="9">
    <location>
        <begin position="135"/>
        <end position="163"/>
    </location>
</feature>
<dbReference type="SUPFAM" id="SSF81321">
    <property type="entry name" value="Family A G protein-coupled receptor-like"/>
    <property type="match status" value="1"/>
</dbReference>
<dbReference type="EMBL" id="JARBDR010000923">
    <property type="protein sequence ID" value="KAJ8298338.1"/>
    <property type="molecule type" value="Genomic_DNA"/>
</dbReference>
<accession>A0ABQ9DYP1</accession>
<dbReference type="Proteomes" id="UP001217089">
    <property type="component" value="Unassembled WGS sequence"/>
</dbReference>
<dbReference type="InterPro" id="IPR000276">
    <property type="entry name" value="GPCR_Rhodpsn"/>
</dbReference>
<keyword evidence="2 8" id="KW-0812">Transmembrane</keyword>
<dbReference type="Gene3D" id="1.20.1070.10">
    <property type="entry name" value="Rhodopsin 7-helix transmembrane proteins"/>
    <property type="match status" value="1"/>
</dbReference>
<evidence type="ECO:0000256" key="3">
    <source>
        <dbReference type="ARBA" id="ARBA00022989"/>
    </source>
</evidence>
<evidence type="ECO:0000256" key="8">
    <source>
        <dbReference type="RuleBase" id="RU000688"/>
    </source>
</evidence>
<evidence type="ECO:0000259" key="10">
    <source>
        <dbReference type="PROSITE" id="PS50262"/>
    </source>
</evidence>
<feature type="transmembrane region" description="Helical" evidence="9">
    <location>
        <begin position="274"/>
        <end position="298"/>
    </location>
</feature>
<keyword evidence="12" id="KW-1185">Reference proteome</keyword>
<name>A0ABQ9DYP1_TEGGR</name>
<dbReference type="Pfam" id="PF00001">
    <property type="entry name" value="7tm_1"/>
    <property type="match status" value="1"/>
</dbReference>
<evidence type="ECO:0000256" key="4">
    <source>
        <dbReference type="ARBA" id="ARBA00023040"/>
    </source>
</evidence>
<feature type="transmembrane region" description="Helical" evidence="9">
    <location>
        <begin position="223"/>
        <end position="251"/>
    </location>
</feature>
<evidence type="ECO:0000256" key="1">
    <source>
        <dbReference type="ARBA" id="ARBA00004141"/>
    </source>
</evidence>
<sequence>MEEGDYNFDLATVLPETFTNRSYKYYDNDGFPYEYDFDAYSSFDYPIPLKSLPGCEIALKIAVTVIIMLFALAGNILVIVVVFLNNRLKTTTNFYLVNLAVADILVTASCTWVLLVGNLSEGWVLGSFFCKFNSFAQVVALVSSILSMTLISIDRFFGIVYALKAHIIERKARCCIIMVWVCAILAGIPQLIYRKVYVRQWKNHLELWCDEDWVYPMTSRVTYWTTISVITFFIPSLVMLFMYGCIIRTLWGTRAPGERAKENKILNKKITRKVIVMLVTIVAIFWLCWAPVQFSILYSEHRPNKSEIIGNWYVTFNFYAYALAFSNSAVNPIIYASFSHSFRQ</sequence>
<feature type="non-terminal residue" evidence="11">
    <location>
        <position position="344"/>
    </location>
</feature>
<gene>
    <name evidence="11" type="ORF">KUTeg_024869</name>
</gene>
<comment type="subcellular location">
    <subcellularLocation>
        <location evidence="1">Membrane</location>
        <topology evidence="1">Multi-pass membrane protein</topology>
    </subcellularLocation>
</comment>
<feature type="transmembrane region" description="Helical" evidence="9">
    <location>
        <begin position="175"/>
        <end position="193"/>
    </location>
</feature>